<dbReference type="SUPFAM" id="SSF52540">
    <property type="entry name" value="P-loop containing nucleoside triphosphate hydrolases"/>
    <property type="match status" value="1"/>
</dbReference>
<evidence type="ECO:0000313" key="20">
    <source>
        <dbReference type="EMBL" id="KUP06404.1"/>
    </source>
</evidence>
<evidence type="ECO:0000256" key="17">
    <source>
        <dbReference type="ARBA" id="ARBA00030571"/>
    </source>
</evidence>
<keyword evidence="12 19" id="KW-0547">Nucleotide-binding</keyword>
<dbReference type="STRING" id="1150625.Q75_07630"/>
<evidence type="ECO:0000256" key="19">
    <source>
        <dbReference type="PIRSR" id="PIRSR006135-2"/>
    </source>
</evidence>
<evidence type="ECO:0000256" key="3">
    <source>
        <dbReference type="ARBA" id="ARBA00001522"/>
    </source>
</evidence>
<comment type="pathway">
    <text evidence="5">Cofactor biosynthesis; adenosylcobalamin biosynthesis; adenosylcobalamin from cob(II)yrinate a,c-diamide: step 6/7.</text>
</comment>
<dbReference type="Proteomes" id="UP000074108">
    <property type="component" value="Unassembled WGS sequence"/>
</dbReference>
<evidence type="ECO:0000256" key="1">
    <source>
        <dbReference type="ARBA" id="ARBA00000312"/>
    </source>
</evidence>
<dbReference type="PANTHER" id="PTHR34848:SF1">
    <property type="entry name" value="BIFUNCTIONAL ADENOSYLCOBALAMIN BIOSYNTHESIS PROTEIN COBU"/>
    <property type="match status" value="1"/>
</dbReference>
<dbReference type="PANTHER" id="PTHR34848">
    <property type="match status" value="1"/>
</dbReference>
<accession>A0A147K8A0</accession>
<dbReference type="PIRSF" id="PIRSF006135">
    <property type="entry name" value="CobU"/>
    <property type="match status" value="1"/>
</dbReference>
<keyword evidence="11" id="KW-0808">Transferase</keyword>
<dbReference type="GO" id="GO:0008820">
    <property type="term" value="F:cobinamide phosphate guanylyltransferase activity"/>
    <property type="evidence" value="ECO:0007669"/>
    <property type="project" value="UniProtKB-EC"/>
</dbReference>
<dbReference type="UniPathway" id="UPA00148">
    <property type="reaction ID" value="UER00236"/>
</dbReference>
<comment type="catalytic activity">
    <reaction evidence="2">
        <text>adenosylcob(III)inamide phosphate + GTP + H(+) = adenosylcob(III)inamide-GDP + diphosphate</text>
        <dbReference type="Rhea" id="RHEA:22712"/>
        <dbReference type="ChEBI" id="CHEBI:15378"/>
        <dbReference type="ChEBI" id="CHEBI:33019"/>
        <dbReference type="ChEBI" id="CHEBI:37565"/>
        <dbReference type="ChEBI" id="CHEBI:58502"/>
        <dbReference type="ChEBI" id="CHEBI:60487"/>
        <dbReference type="EC" id="2.7.7.62"/>
    </reaction>
</comment>
<evidence type="ECO:0000256" key="14">
    <source>
        <dbReference type="ARBA" id="ARBA00022840"/>
    </source>
</evidence>
<evidence type="ECO:0000256" key="5">
    <source>
        <dbReference type="ARBA" id="ARBA00004692"/>
    </source>
</evidence>
<dbReference type="InterPro" id="IPR003203">
    <property type="entry name" value="CobU/CobP"/>
</dbReference>
<dbReference type="GO" id="GO:0043752">
    <property type="term" value="F:adenosylcobinamide kinase activity"/>
    <property type="evidence" value="ECO:0007669"/>
    <property type="project" value="UniProtKB-EC"/>
</dbReference>
<dbReference type="EMBL" id="LDYG01000028">
    <property type="protein sequence ID" value="KUP06404.1"/>
    <property type="molecule type" value="Genomic_DNA"/>
</dbReference>
<keyword evidence="21" id="KW-1185">Reference proteome</keyword>
<dbReference type="EC" id="2.7.1.156" evidence="8"/>
<evidence type="ECO:0000313" key="21">
    <source>
        <dbReference type="Proteomes" id="UP000074108"/>
    </source>
</evidence>
<evidence type="ECO:0000256" key="16">
    <source>
        <dbReference type="ARBA" id="ARBA00029570"/>
    </source>
</evidence>
<feature type="binding site" evidence="19">
    <location>
        <position position="71"/>
    </location>
    <ligand>
        <name>GTP</name>
        <dbReference type="ChEBI" id="CHEBI:37565"/>
    </ligand>
</feature>
<evidence type="ECO:0000256" key="10">
    <source>
        <dbReference type="ARBA" id="ARBA00022573"/>
    </source>
</evidence>
<dbReference type="Pfam" id="PF02283">
    <property type="entry name" value="CobU"/>
    <property type="match status" value="1"/>
</dbReference>
<evidence type="ECO:0000256" key="2">
    <source>
        <dbReference type="ARBA" id="ARBA00000711"/>
    </source>
</evidence>
<dbReference type="InterPro" id="IPR027417">
    <property type="entry name" value="P-loop_NTPase"/>
</dbReference>
<evidence type="ECO:0000256" key="18">
    <source>
        <dbReference type="PIRSR" id="PIRSR006135-1"/>
    </source>
</evidence>
<evidence type="ECO:0000256" key="9">
    <source>
        <dbReference type="ARBA" id="ARBA00012523"/>
    </source>
</evidence>
<feature type="active site" description="GMP-histidine intermediate" evidence="18">
    <location>
        <position position="56"/>
    </location>
</feature>
<keyword evidence="10" id="KW-0169">Cobalamin biosynthesis</keyword>
<evidence type="ECO:0000256" key="4">
    <source>
        <dbReference type="ARBA" id="ARBA00003889"/>
    </source>
</evidence>
<dbReference type="OrthoDB" id="9799422at2"/>
<comment type="catalytic activity">
    <reaction evidence="3">
        <text>adenosylcob(III)inamide + GTP = adenosylcob(III)inamide phosphate + GDP + H(+)</text>
        <dbReference type="Rhea" id="RHEA:15765"/>
        <dbReference type="ChEBI" id="CHEBI:2480"/>
        <dbReference type="ChEBI" id="CHEBI:15378"/>
        <dbReference type="ChEBI" id="CHEBI:37565"/>
        <dbReference type="ChEBI" id="CHEBI:58189"/>
        <dbReference type="ChEBI" id="CHEBI:58502"/>
        <dbReference type="EC" id="2.7.1.156"/>
    </reaction>
</comment>
<evidence type="ECO:0000256" key="7">
    <source>
        <dbReference type="ARBA" id="ARBA00007490"/>
    </source>
</evidence>
<dbReference type="PATRIC" id="fig|1150625.3.peg.1607"/>
<dbReference type="GO" id="GO:0005525">
    <property type="term" value="F:GTP binding"/>
    <property type="evidence" value="ECO:0007669"/>
    <property type="project" value="UniProtKB-KW"/>
</dbReference>
<gene>
    <name evidence="20" type="ORF">Q75_07630</name>
</gene>
<evidence type="ECO:0000256" key="6">
    <source>
        <dbReference type="ARBA" id="ARBA00005159"/>
    </source>
</evidence>
<evidence type="ECO:0000256" key="12">
    <source>
        <dbReference type="ARBA" id="ARBA00022741"/>
    </source>
</evidence>
<feature type="binding site" evidence="19">
    <location>
        <position position="92"/>
    </location>
    <ligand>
        <name>GTP</name>
        <dbReference type="ChEBI" id="CHEBI:37565"/>
    </ligand>
</feature>
<proteinExistence type="inferred from homology"/>
<dbReference type="GO" id="GO:0009236">
    <property type="term" value="P:cobalamin biosynthetic process"/>
    <property type="evidence" value="ECO:0007669"/>
    <property type="project" value="UniProtKB-UniPathway"/>
</dbReference>
<keyword evidence="15 19" id="KW-0342">GTP-binding</keyword>
<dbReference type="AlphaFoldDB" id="A0A147K8A0"/>
<dbReference type="Gene3D" id="3.40.50.300">
    <property type="entry name" value="P-loop containing nucleotide triphosphate hydrolases"/>
    <property type="match status" value="1"/>
</dbReference>
<comment type="function">
    <text evidence="4">Catalyzes ATP-dependent phosphorylation of adenosylcobinamide and addition of GMP to adenosylcobinamide phosphate.</text>
</comment>
<comment type="pathway">
    <text evidence="6">Cofactor biosynthesis; adenosylcobalamin biosynthesis; adenosylcobalamin from cob(II)yrinate a,c-diamide: step 5/7.</text>
</comment>
<sequence length="190" mass="21712">MTLGDLLFVTGGVRSGKTSYSEYLAYEFHQGCNGNLIYLATSSITDSEMFERISRHQKDRNNSALSWVTIEKERDLDEIFHLLNPQDVIVIDCLTTWLSNEMFSVSTVLNPKNKMIQTIKSILKKSEILIIVSNEISFEWIEPNSLTYSYCETLGELHTWIVLTCSKAIEMDMGIPIIHKEINFFTTRGG</sequence>
<protein>
    <recommendedName>
        <fullName evidence="16">Adenosylcobinamide kinase</fullName>
        <ecNumber evidence="8">2.7.1.156</ecNumber>
        <ecNumber evidence="9">2.7.7.62</ecNumber>
    </recommendedName>
    <alternativeName>
        <fullName evidence="17">Adenosylcobinamide-phosphate guanylyltransferase</fullName>
    </alternativeName>
</protein>
<comment type="caution">
    <text evidence="20">The sequence shown here is derived from an EMBL/GenBank/DDBJ whole genome shotgun (WGS) entry which is preliminary data.</text>
</comment>
<evidence type="ECO:0000256" key="8">
    <source>
        <dbReference type="ARBA" id="ARBA00012016"/>
    </source>
</evidence>
<name>A0A147K8A0_9BACI</name>
<dbReference type="GO" id="GO:0005524">
    <property type="term" value="F:ATP binding"/>
    <property type="evidence" value="ECO:0007669"/>
    <property type="project" value="UniProtKB-KW"/>
</dbReference>
<reference evidence="20 21" key="1">
    <citation type="journal article" date="2016" name="Front. Microbiol.">
        <title>Microevolution Analysis of Bacillus coahuilensis Unveils Differences in Phosphorus Acquisition Strategies and Their Regulation.</title>
        <authorList>
            <person name="Gomez-Lunar Z."/>
            <person name="Hernandez-Gonzalez I."/>
            <person name="Rodriguez-Torres M.D."/>
            <person name="Souza V."/>
            <person name="Olmedo-Alvarez G."/>
        </authorList>
    </citation>
    <scope>NUCLEOTIDE SEQUENCE [LARGE SCALE GENOMIC DNA]</scope>
    <source>
        <strain evidence="21">p1.1.43</strain>
    </source>
</reference>
<organism evidence="20 21">
    <name type="scientific">Bacillus coahuilensis p1.1.43</name>
    <dbReference type="NCBI Taxonomy" id="1150625"/>
    <lineage>
        <taxon>Bacteria</taxon>
        <taxon>Bacillati</taxon>
        <taxon>Bacillota</taxon>
        <taxon>Bacilli</taxon>
        <taxon>Bacillales</taxon>
        <taxon>Bacillaceae</taxon>
        <taxon>Bacillus</taxon>
    </lineage>
</organism>
<evidence type="ECO:0000256" key="15">
    <source>
        <dbReference type="ARBA" id="ARBA00023134"/>
    </source>
</evidence>
<comment type="similarity">
    <text evidence="7">Belongs to the CobU/CobP family.</text>
</comment>
<evidence type="ECO:0000256" key="13">
    <source>
        <dbReference type="ARBA" id="ARBA00022777"/>
    </source>
</evidence>
<keyword evidence="14" id="KW-0067">ATP-binding</keyword>
<comment type="catalytic activity">
    <reaction evidence="1">
        <text>adenosylcob(III)inamide + ATP = adenosylcob(III)inamide phosphate + ADP + H(+)</text>
        <dbReference type="Rhea" id="RHEA:15769"/>
        <dbReference type="ChEBI" id="CHEBI:2480"/>
        <dbReference type="ChEBI" id="CHEBI:15378"/>
        <dbReference type="ChEBI" id="CHEBI:30616"/>
        <dbReference type="ChEBI" id="CHEBI:58502"/>
        <dbReference type="ChEBI" id="CHEBI:456216"/>
        <dbReference type="EC" id="2.7.1.156"/>
    </reaction>
</comment>
<evidence type="ECO:0000256" key="11">
    <source>
        <dbReference type="ARBA" id="ARBA00022679"/>
    </source>
</evidence>
<keyword evidence="13" id="KW-0418">Kinase</keyword>
<feature type="binding site" evidence="19">
    <location>
        <begin position="40"/>
        <end position="42"/>
    </location>
    <ligand>
        <name>GTP</name>
        <dbReference type="ChEBI" id="CHEBI:37565"/>
    </ligand>
</feature>
<dbReference type="EC" id="2.7.7.62" evidence="9"/>